<keyword evidence="2 4" id="KW-0863">Zinc-finger</keyword>
<dbReference type="InterPro" id="IPR001841">
    <property type="entry name" value="Znf_RING"/>
</dbReference>
<evidence type="ECO:0000313" key="6">
    <source>
        <dbReference type="EMBL" id="KAK3924993.1"/>
    </source>
</evidence>
<name>A0AAE1LMC4_9NEOP</name>
<comment type="caution">
    <text evidence="6">The sequence shown here is derived from an EMBL/GenBank/DDBJ whole genome shotgun (WGS) entry which is preliminary data.</text>
</comment>
<dbReference type="GO" id="GO:0008270">
    <property type="term" value="F:zinc ion binding"/>
    <property type="evidence" value="ECO:0007669"/>
    <property type="project" value="UniProtKB-KW"/>
</dbReference>
<organism evidence="6 7">
    <name type="scientific">Frankliniella fusca</name>
    <dbReference type="NCBI Taxonomy" id="407009"/>
    <lineage>
        <taxon>Eukaryota</taxon>
        <taxon>Metazoa</taxon>
        <taxon>Ecdysozoa</taxon>
        <taxon>Arthropoda</taxon>
        <taxon>Hexapoda</taxon>
        <taxon>Insecta</taxon>
        <taxon>Pterygota</taxon>
        <taxon>Neoptera</taxon>
        <taxon>Paraneoptera</taxon>
        <taxon>Thysanoptera</taxon>
        <taxon>Terebrantia</taxon>
        <taxon>Thripoidea</taxon>
        <taxon>Thripidae</taxon>
        <taxon>Frankliniella</taxon>
    </lineage>
</organism>
<keyword evidence="1" id="KW-0479">Metal-binding</keyword>
<evidence type="ECO:0000256" key="3">
    <source>
        <dbReference type="ARBA" id="ARBA00022833"/>
    </source>
</evidence>
<dbReference type="InterPro" id="IPR017907">
    <property type="entry name" value="Znf_RING_CS"/>
</dbReference>
<evidence type="ECO:0000256" key="2">
    <source>
        <dbReference type="ARBA" id="ARBA00022771"/>
    </source>
</evidence>
<dbReference type="AlphaFoldDB" id="A0AAE1LMC4"/>
<dbReference type="SUPFAM" id="SSF57850">
    <property type="entry name" value="RING/U-box"/>
    <property type="match status" value="1"/>
</dbReference>
<keyword evidence="3" id="KW-0862">Zinc</keyword>
<proteinExistence type="predicted"/>
<evidence type="ECO:0000259" key="5">
    <source>
        <dbReference type="PROSITE" id="PS50089"/>
    </source>
</evidence>
<evidence type="ECO:0000256" key="1">
    <source>
        <dbReference type="ARBA" id="ARBA00022723"/>
    </source>
</evidence>
<feature type="domain" description="RING-type" evidence="5">
    <location>
        <begin position="70"/>
        <end position="110"/>
    </location>
</feature>
<keyword evidence="7" id="KW-1185">Reference proteome</keyword>
<sequence>MRMTQARAGCAFVVTMPSERRLLPSFAELRVHNLYHVAFNLCFWLLGFEGDLPIPLSGYLRACFPGTMQCAVCYESYDICERRPKITPCGHTFCLQCLLLFESNECPTCRAAFNCEPAGLTDNFLALEETADMKFVQRTLWCETCCDAPRLECVEGHDVCSARAALSRCEGEYLGVLRAEQALLGREREARARMRLAQEASADALEERAAAGVGVIADHLRDAGQVWRAAGGGAGSSSGVKAVRAAIRASESRAAAMRDALAVLDATEARIIVKCNGEWRSFSMDLGADAPAPAPAPAPADEASVDRSKLILFTAYALSRSLPPHVQQRTTFALTAAVSSTRAGALPDVTIEFDELPARDALAEQWAKGWRRYSICRRCLESRHSQTFTPQPPDAEGAAIERGAVCVGRSTGKYYFILCDDMRDKFLFPLAVSFKVLGRVVANLGSLETAVRLAQSSDVISVLPKTG</sequence>
<dbReference type="PANTHER" id="PTHR25464">
    <property type="entry name" value="TRIPARTITE MOTIF-CONTAINING PROTEIN 2-LIKE PROTEIN"/>
    <property type="match status" value="1"/>
</dbReference>
<dbReference type="SMART" id="SM00184">
    <property type="entry name" value="RING"/>
    <property type="match status" value="1"/>
</dbReference>
<dbReference type="Gene3D" id="3.30.40.10">
    <property type="entry name" value="Zinc/RING finger domain, C3HC4 (zinc finger)"/>
    <property type="match status" value="1"/>
</dbReference>
<dbReference type="PANTHER" id="PTHR25464:SF2">
    <property type="entry name" value="RING-TYPE DOMAIN-CONTAINING PROTEIN"/>
    <property type="match status" value="1"/>
</dbReference>
<reference evidence="6" key="1">
    <citation type="submission" date="2021-07" db="EMBL/GenBank/DDBJ databases">
        <authorList>
            <person name="Catto M.A."/>
            <person name="Jacobson A."/>
            <person name="Kennedy G."/>
            <person name="Labadie P."/>
            <person name="Hunt B.G."/>
            <person name="Srinivasan R."/>
        </authorList>
    </citation>
    <scope>NUCLEOTIDE SEQUENCE</scope>
    <source>
        <strain evidence="6">PL_HMW_Pooled</strain>
        <tissue evidence="6">Head</tissue>
    </source>
</reference>
<reference evidence="6" key="2">
    <citation type="journal article" date="2023" name="BMC Genomics">
        <title>Pest status, molecular evolution, and epigenetic factors derived from the genome assembly of Frankliniella fusca, a thysanopteran phytovirus vector.</title>
        <authorList>
            <person name="Catto M.A."/>
            <person name="Labadie P.E."/>
            <person name="Jacobson A.L."/>
            <person name="Kennedy G.G."/>
            <person name="Srinivasan R."/>
            <person name="Hunt B.G."/>
        </authorList>
    </citation>
    <scope>NUCLEOTIDE SEQUENCE</scope>
    <source>
        <strain evidence="6">PL_HMW_Pooled</strain>
    </source>
</reference>
<gene>
    <name evidence="6" type="ORF">KUF71_013266</name>
</gene>
<accession>A0AAE1LMC4</accession>
<dbReference type="Proteomes" id="UP001219518">
    <property type="component" value="Unassembled WGS sequence"/>
</dbReference>
<dbReference type="PROSITE" id="PS00518">
    <property type="entry name" value="ZF_RING_1"/>
    <property type="match status" value="1"/>
</dbReference>
<dbReference type="PROSITE" id="PS50089">
    <property type="entry name" value="ZF_RING_2"/>
    <property type="match status" value="1"/>
</dbReference>
<evidence type="ECO:0000256" key="4">
    <source>
        <dbReference type="PROSITE-ProRule" id="PRU00175"/>
    </source>
</evidence>
<protein>
    <submittedName>
        <fullName evidence="6">RING finger protein</fullName>
    </submittedName>
</protein>
<dbReference type="Pfam" id="PF14634">
    <property type="entry name" value="zf-RING_5"/>
    <property type="match status" value="1"/>
</dbReference>
<evidence type="ECO:0000313" key="7">
    <source>
        <dbReference type="Proteomes" id="UP001219518"/>
    </source>
</evidence>
<dbReference type="EMBL" id="JAHWGI010001208">
    <property type="protein sequence ID" value="KAK3924993.1"/>
    <property type="molecule type" value="Genomic_DNA"/>
</dbReference>
<dbReference type="InterPro" id="IPR013083">
    <property type="entry name" value="Znf_RING/FYVE/PHD"/>
</dbReference>